<evidence type="ECO:0000313" key="2">
    <source>
        <dbReference type="EMBL" id="GLQ17684.1"/>
    </source>
</evidence>
<dbReference type="RefSeq" id="WP_284364008.1">
    <property type="nucleotide sequence ID" value="NZ_BSNI01000002.1"/>
</dbReference>
<protein>
    <submittedName>
        <fullName evidence="2">Uncharacterized protein</fullName>
    </submittedName>
</protein>
<keyword evidence="3" id="KW-1185">Reference proteome</keyword>
<dbReference type="Proteomes" id="UP001161405">
    <property type="component" value="Unassembled WGS sequence"/>
</dbReference>
<dbReference type="EMBL" id="BSNI01000002">
    <property type="protein sequence ID" value="GLQ17684.1"/>
    <property type="molecule type" value="Genomic_DNA"/>
</dbReference>
<reference evidence="2" key="2">
    <citation type="submission" date="2023-01" db="EMBL/GenBank/DDBJ databases">
        <title>Draft genome sequence of Maritalea porphyrae strain NBRC 107169.</title>
        <authorList>
            <person name="Sun Q."/>
            <person name="Mori K."/>
        </authorList>
    </citation>
    <scope>NUCLEOTIDE SEQUENCE</scope>
    <source>
        <strain evidence="2">NBRC 107169</strain>
    </source>
</reference>
<keyword evidence="1" id="KW-1133">Transmembrane helix</keyword>
<feature type="transmembrane region" description="Helical" evidence="1">
    <location>
        <begin position="12"/>
        <end position="32"/>
    </location>
</feature>
<proteinExistence type="predicted"/>
<evidence type="ECO:0000313" key="3">
    <source>
        <dbReference type="Proteomes" id="UP001161405"/>
    </source>
</evidence>
<sequence length="76" mass="8645">MSEFEIQFATRGGLYLIIHAIAWVCVIFLVDFLWGDTAVQYVLIAFVIVNSILAVWFSKARKRYEALQNQASSTSN</sequence>
<accession>A0ABQ5UTI8</accession>
<gene>
    <name evidence="2" type="ORF">GCM10007879_19330</name>
</gene>
<feature type="transmembrane region" description="Helical" evidence="1">
    <location>
        <begin position="38"/>
        <end position="57"/>
    </location>
</feature>
<keyword evidence="1" id="KW-0472">Membrane</keyword>
<comment type="caution">
    <text evidence="2">The sequence shown here is derived from an EMBL/GenBank/DDBJ whole genome shotgun (WGS) entry which is preliminary data.</text>
</comment>
<reference evidence="2" key="1">
    <citation type="journal article" date="2014" name="Int. J. Syst. Evol. Microbiol.">
        <title>Complete genome of a new Firmicutes species belonging to the dominant human colonic microbiota ('Ruminococcus bicirculans') reveals two chromosomes and a selective capacity to utilize plant glucans.</title>
        <authorList>
            <consortium name="NISC Comparative Sequencing Program"/>
            <person name="Wegmann U."/>
            <person name="Louis P."/>
            <person name="Goesmann A."/>
            <person name="Henrissat B."/>
            <person name="Duncan S.H."/>
            <person name="Flint H.J."/>
        </authorList>
    </citation>
    <scope>NUCLEOTIDE SEQUENCE</scope>
    <source>
        <strain evidence="2">NBRC 107169</strain>
    </source>
</reference>
<organism evidence="2 3">
    <name type="scientific">Maritalea porphyrae</name>
    <dbReference type="NCBI Taxonomy" id="880732"/>
    <lineage>
        <taxon>Bacteria</taxon>
        <taxon>Pseudomonadati</taxon>
        <taxon>Pseudomonadota</taxon>
        <taxon>Alphaproteobacteria</taxon>
        <taxon>Hyphomicrobiales</taxon>
        <taxon>Devosiaceae</taxon>
        <taxon>Maritalea</taxon>
    </lineage>
</organism>
<name>A0ABQ5UTI8_9HYPH</name>
<evidence type="ECO:0000256" key="1">
    <source>
        <dbReference type="SAM" id="Phobius"/>
    </source>
</evidence>
<keyword evidence="1" id="KW-0812">Transmembrane</keyword>